<gene>
    <name evidence="2" type="ORF">PUN28_009205</name>
</gene>
<name>A0AAW2FSL4_9HYME</name>
<accession>A0AAW2FSL4</accession>
<comment type="caution">
    <text evidence="2">The sequence shown here is derived from an EMBL/GenBank/DDBJ whole genome shotgun (WGS) entry which is preliminary data.</text>
</comment>
<protein>
    <submittedName>
        <fullName evidence="2">Uncharacterized protein</fullName>
    </submittedName>
</protein>
<organism evidence="2 3">
    <name type="scientific">Cardiocondyla obscurior</name>
    <dbReference type="NCBI Taxonomy" id="286306"/>
    <lineage>
        <taxon>Eukaryota</taxon>
        <taxon>Metazoa</taxon>
        <taxon>Ecdysozoa</taxon>
        <taxon>Arthropoda</taxon>
        <taxon>Hexapoda</taxon>
        <taxon>Insecta</taxon>
        <taxon>Pterygota</taxon>
        <taxon>Neoptera</taxon>
        <taxon>Endopterygota</taxon>
        <taxon>Hymenoptera</taxon>
        <taxon>Apocrita</taxon>
        <taxon>Aculeata</taxon>
        <taxon>Formicoidea</taxon>
        <taxon>Formicidae</taxon>
        <taxon>Myrmicinae</taxon>
        <taxon>Cardiocondyla</taxon>
    </lineage>
</organism>
<evidence type="ECO:0000256" key="1">
    <source>
        <dbReference type="SAM" id="MobiDB-lite"/>
    </source>
</evidence>
<sequence length="349" mass="40812">MRPRTREKPCEARNNMFMLSIKTVIADVLRCNKGKRIIRSCVIIARRSWRLVPHLFATDRQRRGTLSGKNLRVQPRPQMRFPVRRTGTDGIFDASTRNLFGSRQLLNLLSSAVRFFFFMSSFNCENRSETKQRQLSDRKKNQTTGERSRNVRDTLYVRMHRRHDFREGWKMMDLSRPSGLQFVAGFSSNRQSRDSGKSRFCSTNRVRRFCRRLTCQFLSTEQRLGNAARSIEPAPNRARARDNDGHRRRHLIDKQPSRTMDVSFYNYKYRYACFTCLPFEKALINKTDRCNISQSDYVTIAAVFATITRGAIPTGYLESLYKYTAPSPAIRMIYRCVCASHTTTKYVIK</sequence>
<evidence type="ECO:0000313" key="2">
    <source>
        <dbReference type="EMBL" id="KAL0118382.1"/>
    </source>
</evidence>
<keyword evidence="3" id="KW-1185">Reference proteome</keyword>
<evidence type="ECO:0000313" key="3">
    <source>
        <dbReference type="Proteomes" id="UP001430953"/>
    </source>
</evidence>
<proteinExistence type="predicted"/>
<reference evidence="2 3" key="1">
    <citation type="submission" date="2023-03" db="EMBL/GenBank/DDBJ databases">
        <title>High recombination rates correlate with genetic variation in Cardiocondyla obscurior ants.</title>
        <authorList>
            <person name="Errbii M."/>
        </authorList>
    </citation>
    <scope>NUCLEOTIDE SEQUENCE [LARGE SCALE GENOMIC DNA]</scope>
    <source>
        <strain evidence="2">Alpha-2009</strain>
        <tissue evidence="2">Whole body</tissue>
    </source>
</reference>
<feature type="region of interest" description="Disordered" evidence="1">
    <location>
        <begin position="129"/>
        <end position="150"/>
    </location>
</feature>
<dbReference type="Proteomes" id="UP001430953">
    <property type="component" value="Unassembled WGS sequence"/>
</dbReference>
<dbReference type="AlphaFoldDB" id="A0AAW2FSL4"/>
<dbReference type="EMBL" id="JADYXP020000008">
    <property type="protein sequence ID" value="KAL0118382.1"/>
    <property type="molecule type" value="Genomic_DNA"/>
</dbReference>